<dbReference type="CDD" id="cd17496">
    <property type="entry name" value="RMtype1_S_BliBORF2384P-TRD1-CR1_like"/>
    <property type="match status" value="1"/>
</dbReference>
<keyword evidence="6" id="KW-0378">Hydrolase</keyword>
<name>A0A0E3P3R4_9EURY</name>
<dbReference type="Pfam" id="PF01420">
    <property type="entry name" value="Methylase_S"/>
    <property type="match status" value="2"/>
</dbReference>
<dbReference type="GO" id="GO:0009035">
    <property type="term" value="F:type I site-specific deoxyribonuclease activity"/>
    <property type="evidence" value="ECO:0007669"/>
    <property type="project" value="UniProtKB-EC"/>
</dbReference>
<evidence type="ECO:0000256" key="1">
    <source>
        <dbReference type="ARBA" id="ARBA00010923"/>
    </source>
</evidence>
<dbReference type="InterPro" id="IPR000055">
    <property type="entry name" value="Restrct_endonuc_typeI_TRD"/>
</dbReference>
<organism evidence="6 7">
    <name type="scientific">Methanosarcina siciliae T4/M</name>
    <dbReference type="NCBI Taxonomy" id="1434120"/>
    <lineage>
        <taxon>Archaea</taxon>
        <taxon>Methanobacteriati</taxon>
        <taxon>Methanobacteriota</taxon>
        <taxon>Stenosarchaea group</taxon>
        <taxon>Methanomicrobia</taxon>
        <taxon>Methanosarcinales</taxon>
        <taxon>Methanosarcinaceae</taxon>
        <taxon>Methanosarcina</taxon>
    </lineage>
</organism>
<evidence type="ECO:0000256" key="4">
    <source>
        <dbReference type="SAM" id="Coils"/>
    </source>
</evidence>
<protein>
    <submittedName>
        <fullName evidence="6">Type I restriction-modification system, specificity subunit S</fullName>
        <ecNumber evidence="6">3.1.21.3</ecNumber>
    </submittedName>
</protein>
<dbReference type="REBASE" id="109036">
    <property type="entry name" value="S.MsiT4MORF1360P"/>
</dbReference>
<accession>A0A0E3P3R4</accession>
<dbReference type="Proteomes" id="UP000033111">
    <property type="component" value="Chromosome"/>
</dbReference>
<dbReference type="SUPFAM" id="SSF116734">
    <property type="entry name" value="DNA methylase specificity domain"/>
    <property type="match status" value="2"/>
</dbReference>
<dbReference type="PATRIC" id="fig|1434120.4.peg.1742"/>
<dbReference type="AlphaFoldDB" id="A0A0E3P3R4"/>
<evidence type="ECO:0000256" key="3">
    <source>
        <dbReference type="ARBA" id="ARBA00023125"/>
    </source>
</evidence>
<dbReference type="EC" id="3.1.21.3" evidence="6"/>
<keyword evidence="7" id="KW-1185">Reference proteome</keyword>
<feature type="domain" description="Type I restriction modification DNA specificity" evidence="5">
    <location>
        <begin position="2"/>
        <end position="64"/>
    </location>
</feature>
<evidence type="ECO:0000256" key="2">
    <source>
        <dbReference type="ARBA" id="ARBA00022747"/>
    </source>
</evidence>
<dbReference type="KEGG" id="msw:MSSIT_1361"/>
<keyword evidence="2" id="KW-0680">Restriction system</keyword>
<dbReference type="PANTHER" id="PTHR43140">
    <property type="entry name" value="TYPE-1 RESTRICTION ENZYME ECOKI SPECIFICITY PROTEIN"/>
    <property type="match status" value="1"/>
</dbReference>
<sequence>MFLFFQTKTYWDKIETGLSGSAQGGFNATKLADISIPLPSLREQQLIVSILDETFAAIDKAKENAERNLQNARELFDSYLKSVFANTGNGWERKKLGKISVVNMGQSPKGSSYNTTGDGVPLINGPVEFGGDDPFSKTLKTKFTTEPTKMCKQGDLVLCVRGSTTGRMNIAGFDSCIGRGVASISSAEYQDWINQYINFNRDTIYKLGTGATFPNVSSSTLSNLLIPIPPKEQQRSIIAKLDALSSETKRLEAIYQQKLAALDELKKSVLQKAFNGELTGA</sequence>
<keyword evidence="3" id="KW-0238">DNA-binding</keyword>
<dbReference type="GO" id="GO:0003677">
    <property type="term" value="F:DNA binding"/>
    <property type="evidence" value="ECO:0007669"/>
    <property type="project" value="UniProtKB-KW"/>
</dbReference>
<dbReference type="Gene3D" id="3.90.220.20">
    <property type="entry name" value="DNA methylase specificity domains"/>
    <property type="match status" value="2"/>
</dbReference>
<proteinExistence type="inferred from homology"/>
<feature type="coiled-coil region" evidence="4">
    <location>
        <begin position="55"/>
        <end position="82"/>
    </location>
</feature>
<dbReference type="OrthoDB" id="84651at2157"/>
<dbReference type="PANTHER" id="PTHR43140:SF1">
    <property type="entry name" value="TYPE I RESTRICTION ENZYME ECOKI SPECIFICITY SUBUNIT"/>
    <property type="match status" value="1"/>
</dbReference>
<comment type="similarity">
    <text evidence="1">Belongs to the type-I restriction system S methylase family.</text>
</comment>
<dbReference type="EMBL" id="CP009506">
    <property type="protein sequence ID" value="AKB28080.1"/>
    <property type="molecule type" value="Genomic_DNA"/>
</dbReference>
<evidence type="ECO:0000313" key="6">
    <source>
        <dbReference type="EMBL" id="AKB28080.1"/>
    </source>
</evidence>
<keyword evidence="4" id="KW-0175">Coiled coil</keyword>
<reference evidence="6 7" key="1">
    <citation type="submission" date="2014-07" db="EMBL/GenBank/DDBJ databases">
        <title>Methanogenic archaea and the global carbon cycle.</title>
        <authorList>
            <person name="Henriksen J.R."/>
            <person name="Luke J."/>
            <person name="Reinhart S."/>
            <person name="Benedict M.N."/>
            <person name="Youngblut N.D."/>
            <person name="Metcalf M.E."/>
            <person name="Whitaker R.J."/>
            <person name="Metcalf W.W."/>
        </authorList>
    </citation>
    <scope>NUCLEOTIDE SEQUENCE [LARGE SCALE GENOMIC DNA]</scope>
    <source>
        <strain evidence="6 7">T4/M</strain>
    </source>
</reference>
<dbReference type="GO" id="GO:0009307">
    <property type="term" value="P:DNA restriction-modification system"/>
    <property type="evidence" value="ECO:0007669"/>
    <property type="project" value="UniProtKB-KW"/>
</dbReference>
<dbReference type="InterPro" id="IPR051212">
    <property type="entry name" value="Type-I_RE_S_subunit"/>
</dbReference>
<evidence type="ECO:0000259" key="5">
    <source>
        <dbReference type="Pfam" id="PF01420"/>
    </source>
</evidence>
<evidence type="ECO:0000313" key="7">
    <source>
        <dbReference type="Proteomes" id="UP000033111"/>
    </source>
</evidence>
<dbReference type="InterPro" id="IPR044946">
    <property type="entry name" value="Restrct_endonuc_typeI_TRD_sf"/>
</dbReference>
<gene>
    <name evidence="6" type="ORF">MSSIT_1361</name>
</gene>
<dbReference type="HOGENOM" id="CLU_021095_10_3_2"/>
<feature type="domain" description="Type I restriction modification DNA specificity" evidence="5">
    <location>
        <begin position="90"/>
        <end position="252"/>
    </location>
</feature>